<gene>
    <name evidence="4" type="ORF">Rhe02_67610</name>
</gene>
<comment type="caution">
    <text evidence="4">The sequence shown here is derived from an EMBL/GenBank/DDBJ whole genome shotgun (WGS) entry which is preliminary data.</text>
</comment>
<evidence type="ECO:0000313" key="5">
    <source>
        <dbReference type="Proteomes" id="UP000612899"/>
    </source>
</evidence>
<keyword evidence="1" id="KW-0472">Membrane</keyword>
<dbReference type="Gene3D" id="6.20.350.10">
    <property type="match status" value="1"/>
</dbReference>
<dbReference type="RefSeq" id="WP_203912443.1">
    <property type="nucleotide sequence ID" value="NZ_BONY01000053.1"/>
</dbReference>
<evidence type="ECO:0008006" key="6">
    <source>
        <dbReference type="Google" id="ProtNLM"/>
    </source>
</evidence>
<evidence type="ECO:0000259" key="3">
    <source>
        <dbReference type="Pfam" id="PF02254"/>
    </source>
</evidence>
<dbReference type="Pfam" id="PF02254">
    <property type="entry name" value="TrkA_N"/>
    <property type="match status" value="1"/>
</dbReference>
<accession>A0A8J3VIR9</accession>
<protein>
    <recommendedName>
        <fullName evidence="6">RCK N-terminal domain-containing protein</fullName>
    </recommendedName>
</protein>
<evidence type="ECO:0000313" key="4">
    <source>
        <dbReference type="EMBL" id="GIH08694.1"/>
    </source>
</evidence>
<name>A0A8J3VIR9_9ACTN</name>
<feature type="transmembrane region" description="Helical" evidence="1">
    <location>
        <begin position="16"/>
        <end position="36"/>
    </location>
</feature>
<dbReference type="InterPro" id="IPR003148">
    <property type="entry name" value="RCK_N"/>
</dbReference>
<reference evidence="4" key="1">
    <citation type="submission" date="2021-01" db="EMBL/GenBank/DDBJ databases">
        <title>Whole genome shotgun sequence of Rhizocola hellebori NBRC 109834.</title>
        <authorList>
            <person name="Komaki H."/>
            <person name="Tamura T."/>
        </authorList>
    </citation>
    <scope>NUCLEOTIDE SEQUENCE</scope>
    <source>
        <strain evidence="4">NBRC 109834</strain>
    </source>
</reference>
<dbReference type="AlphaFoldDB" id="A0A8J3VIR9"/>
<evidence type="ECO:0000259" key="2">
    <source>
        <dbReference type="Pfam" id="PF02026"/>
    </source>
</evidence>
<dbReference type="GO" id="GO:0006813">
    <property type="term" value="P:potassium ion transport"/>
    <property type="evidence" value="ECO:0007669"/>
    <property type="project" value="InterPro"/>
</dbReference>
<dbReference type="Gene3D" id="3.40.50.720">
    <property type="entry name" value="NAD(P)-binding Rossmann-like Domain"/>
    <property type="match status" value="1"/>
</dbReference>
<feature type="domain" description="Ryanodine receptor Ryr" evidence="2">
    <location>
        <begin position="504"/>
        <end position="573"/>
    </location>
</feature>
<dbReference type="Pfam" id="PF02026">
    <property type="entry name" value="RyR"/>
    <property type="match status" value="1"/>
</dbReference>
<evidence type="ECO:0000256" key="1">
    <source>
        <dbReference type="SAM" id="Phobius"/>
    </source>
</evidence>
<dbReference type="EMBL" id="BONY01000053">
    <property type="protein sequence ID" value="GIH08694.1"/>
    <property type="molecule type" value="Genomic_DNA"/>
</dbReference>
<dbReference type="InterPro" id="IPR003032">
    <property type="entry name" value="Ryanodine_rcpt"/>
</dbReference>
<dbReference type="PANTHER" id="PTHR43833">
    <property type="entry name" value="POTASSIUM CHANNEL PROTEIN 2-RELATED-RELATED"/>
    <property type="match status" value="1"/>
</dbReference>
<organism evidence="4 5">
    <name type="scientific">Rhizocola hellebori</name>
    <dbReference type="NCBI Taxonomy" id="1392758"/>
    <lineage>
        <taxon>Bacteria</taxon>
        <taxon>Bacillati</taxon>
        <taxon>Actinomycetota</taxon>
        <taxon>Actinomycetes</taxon>
        <taxon>Micromonosporales</taxon>
        <taxon>Micromonosporaceae</taxon>
        <taxon>Rhizocola</taxon>
    </lineage>
</organism>
<dbReference type="InterPro" id="IPR050721">
    <property type="entry name" value="Trk_Ktr_HKT_K-transport"/>
</dbReference>
<sequence length="575" mass="64364">MSYSPSGPGQPRRINLLRLLFAAFGLAALICGYWGIAQLVAPHDPFGQQRWNILYADLQLFVLETPQVPDGSSLSPAMEFARFAAPMVTIYALVEASRLIFSTEVRRLRTRRARSHAIVCGQTVFAATIARRLRAAGERVVLVQQAEPFLTGRRRTLWVTGDPSDPLVLRAAGVRRASSLYACTHDSATNTAIALAAGRRRNPSRVPLRVYAQISDSDLCLTLQARYLGPAQTRGSRLDFFHADHVAARKLCLDRPLGDLISPTPPRVLVAGLTTFGRALVIELARYWTGRAMFPLPRLSLMLVDPLASAVLEQLSSRYPFLADVADFEVHNDDLSSLLTRGWPTEPPDRIFICDDDGEKALKSALIAEWLPPNLPREIAVRLDRLAGLHDVFEDSLGAQFDQLTSRLRIFGVVQEAADPDLIQQDLVERLARVVHDTYLRAELSNSDREDRASLRPWELLPESLRCANRAQAEDFGRKLRLIGCVLAPRVGTTPEHQLTEPEIELLAQDEHERWLASRTLQGWRHGPEPEEERRLHPGMVPWAEMPDQLRQPNYRAIRSMPGILAAAGFRIVRL</sequence>
<keyword evidence="5" id="KW-1185">Reference proteome</keyword>
<dbReference type="Proteomes" id="UP000612899">
    <property type="component" value="Unassembled WGS sequence"/>
</dbReference>
<keyword evidence="1" id="KW-0812">Transmembrane</keyword>
<keyword evidence="1" id="KW-1133">Transmembrane helix</keyword>
<dbReference type="SUPFAM" id="SSF51735">
    <property type="entry name" value="NAD(P)-binding Rossmann-fold domains"/>
    <property type="match status" value="1"/>
</dbReference>
<dbReference type="InterPro" id="IPR036291">
    <property type="entry name" value="NAD(P)-bd_dom_sf"/>
</dbReference>
<feature type="domain" description="RCK N-terminal" evidence="3">
    <location>
        <begin position="118"/>
        <end position="219"/>
    </location>
</feature>
<proteinExistence type="predicted"/>